<dbReference type="AlphaFoldDB" id="A0A182J882"/>
<dbReference type="EnsemblMetazoa" id="AATE013234-RA">
    <property type="protein sequence ID" value="AATE013234-PA.1"/>
    <property type="gene ID" value="AATE013234"/>
</dbReference>
<feature type="region of interest" description="Disordered" evidence="1">
    <location>
        <begin position="1"/>
        <end position="21"/>
    </location>
</feature>
<feature type="region of interest" description="Disordered" evidence="1">
    <location>
        <begin position="40"/>
        <end position="92"/>
    </location>
</feature>
<reference evidence="2" key="1">
    <citation type="submission" date="2022-08" db="UniProtKB">
        <authorList>
            <consortium name="EnsemblMetazoa"/>
        </authorList>
    </citation>
    <scope>IDENTIFICATION</scope>
    <source>
        <strain evidence="2">EBRO</strain>
    </source>
</reference>
<dbReference type="VEuPathDB" id="VectorBase:AATE013234"/>
<organism evidence="2">
    <name type="scientific">Anopheles atroparvus</name>
    <name type="common">European mosquito</name>
    <dbReference type="NCBI Taxonomy" id="41427"/>
    <lineage>
        <taxon>Eukaryota</taxon>
        <taxon>Metazoa</taxon>
        <taxon>Ecdysozoa</taxon>
        <taxon>Arthropoda</taxon>
        <taxon>Hexapoda</taxon>
        <taxon>Insecta</taxon>
        <taxon>Pterygota</taxon>
        <taxon>Neoptera</taxon>
        <taxon>Endopterygota</taxon>
        <taxon>Diptera</taxon>
        <taxon>Nematocera</taxon>
        <taxon>Culicoidea</taxon>
        <taxon>Culicidae</taxon>
        <taxon>Anophelinae</taxon>
        <taxon>Anopheles</taxon>
    </lineage>
</organism>
<sequence length="204" mass="22066">MTSLPKNGRLEGPKTTRHHHALTHARTHALLEWADPFSTRAEKDQNDQANRTGGRIREGGPGCLGSSGSLGKKVILPGDDKGDRQSNVTDRRVEPWVPGKRYNDSAPLATLADDGGVVASGLLMSGDKFLPIREKRPTGRTERECGTSITQLQLATMCLPPSTHKQVPVVKLEVLSQARKAIEAATSSPVPTRPSGWLVSQCFM</sequence>
<accession>A0A182J882</accession>
<evidence type="ECO:0000313" key="2">
    <source>
        <dbReference type="EnsemblMetazoa" id="AATE013234-PA.1"/>
    </source>
</evidence>
<feature type="compositionally biased region" description="Basic and acidic residues" evidence="1">
    <location>
        <begin position="78"/>
        <end position="92"/>
    </location>
</feature>
<protein>
    <submittedName>
        <fullName evidence="2">Uncharacterized protein</fullName>
    </submittedName>
</protein>
<name>A0A182J882_ANOAO</name>
<proteinExistence type="predicted"/>
<evidence type="ECO:0000256" key="1">
    <source>
        <dbReference type="SAM" id="MobiDB-lite"/>
    </source>
</evidence>